<gene>
    <name evidence="1" type="ORF">EV182_003203</name>
</gene>
<name>A0ACC1HEP7_9FUNG</name>
<reference evidence="1" key="1">
    <citation type="submission" date="2022-06" db="EMBL/GenBank/DDBJ databases">
        <title>Phylogenomic reconstructions and comparative analyses of Kickxellomycotina fungi.</title>
        <authorList>
            <person name="Reynolds N.K."/>
            <person name="Stajich J.E."/>
            <person name="Barry K."/>
            <person name="Grigoriev I.V."/>
            <person name="Crous P."/>
            <person name="Smith M.E."/>
        </authorList>
    </citation>
    <scope>NUCLEOTIDE SEQUENCE</scope>
    <source>
        <strain evidence="1">RSA 2271</strain>
    </source>
</reference>
<evidence type="ECO:0000313" key="1">
    <source>
        <dbReference type="EMBL" id="KAJ1674475.1"/>
    </source>
</evidence>
<organism evidence="1 2">
    <name type="scientific">Spiromyces aspiralis</name>
    <dbReference type="NCBI Taxonomy" id="68401"/>
    <lineage>
        <taxon>Eukaryota</taxon>
        <taxon>Fungi</taxon>
        <taxon>Fungi incertae sedis</taxon>
        <taxon>Zoopagomycota</taxon>
        <taxon>Kickxellomycotina</taxon>
        <taxon>Kickxellomycetes</taxon>
        <taxon>Kickxellales</taxon>
        <taxon>Kickxellaceae</taxon>
        <taxon>Spiromyces</taxon>
    </lineage>
</organism>
<feature type="non-terminal residue" evidence="1">
    <location>
        <position position="92"/>
    </location>
</feature>
<accession>A0ACC1HEP7</accession>
<dbReference type="EMBL" id="JAMZIH010005936">
    <property type="protein sequence ID" value="KAJ1674475.1"/>
    <property type="molecule type" value="Genomic_DNA"/>
</dbReference>
<keyword evidence="2" id="KW-1185">Reference proteome</keyword>
<sequence length="92" mass="10121">MSDKDSVVAEEIKDHISLAKLDIAASNDNTPTGVFKSSNRAGTTAASQDKPSAEIVEESWGFRVRRGRSCLQFSLVVLASWFLVFLTVFEQI</sequence>
<evidence type="ECO:0000313" key="2">
    <source>
        <dbReference type="Proteomes" id="UP001145114"/>
    </source>
</evidence>
<proteinExistence type="predicted"/>
<comment type="caution">
    <text evidence="1">The sequence shown here is derived from an EMBL/GenBank/DDBJ whole genome shotgun (WGS) entry which is preliminary data.</text>
</comment>
<dbReference type="Proteomes" id="UP001145114">
    <property type="component" value="Unassembled WGS sequence"/>
</dbReference>
<protein>
    <submittedName>
        <fullName evidence="1">Uncharacterized protein</fullName>
    </submittedName>
</protein>